<feature type="compositionally biased region" description="Polar residues" evidence="1">
    <location>
        <begin position="70"/>
        <end position="83"/>
    </location>
</feature>
<sequence length="83" mass="9266">MAEPCDRAVAPCHRRNLDRGRPLRGAGWGKTAARRADDKGRFAERRQEARCVLGRGPRRDQTAARDGQQKKASQSQPDARNAK</sequence>
<feature type="compositionally biased region" description="Basic and acidic residues" evidence="1">
    <location>
        <begin position="57"/>
        <end position="69"/>
    </location>
</feature>
<comment type="caution">
    <text evidence="2">The sequence shown here is derived from an EMBL/GenBank/DDBJ whole genome shotgun (WGS) entry which is preliminary data.</text>
</comment>
<keyword evidence="3" id="KW-1185">Reference proteome</keyword>
<dbReference type="Proteomes" id="UP001499910">
    <property type="component" value="Unassembled WGS sequence"/>
</dbReference>
<protein>
    <submittedName>
        <fullName evidence="2">Uncharacterized protein</fullName>
    </submittedName>
</protein>
<proteinExistence type="predicted"/>
<evidence type="ECO:0000256" key="1">
    <source>
        <dbReference type="SAM" id="MobiDB-lite"/>
    </source>
</evidence>
<feature type="compositionally biased region" description="Basic and acidic residues" evidence="1">
    <location>
        <begin position="34"/>
        <end position="49"/>
    </location>
</feature>
<organism evidence="2 3">
    <name type="scientific">[Roseibacterium] beibuensis</name>
    <dbReference type="NCBI Taxonomy" id="1193142"/>
    <lineage>
        <taxon>Bacteria</taxon>
        <taxon>Pseudomonadati</taxon>
        <taxon>Pseudomonadota</taxon>
        <taxon>Alphaproteobacteria</taxon>
        <taxon>Rhodobacterales</taxon>
        <taxon>Roseobacteraceae</taxon>
        <taxon>Roseicyclus</taxon>
    </lineage>
</organism>
<evidence type="ECO:0000313" key="3">
    <source>
        <dbReference type="Proteomes" id="UP001499910"/>
    </source>
</evidence>
<gene>
    <name evidence="2" type="ORF">GCM10023209_01750</name>
</gene>
<evidence type="ECO:0000313" key="2">
    <source>
        <dbReference type="EMBL" id="GAA5064852.1"/>
    </source>
</evidence>
<name>A0ABP9KS64_9RHOB</name>
<accession>A0ABP9KS64</accession>
<reference evidence="3" key="1">
    <citation type="journal article" date="2019" name="Int. J. Syst. Evol. Microbiol.">
        <title>The Global Catalogue of Microorganisms (GCM) 10K type strain sequencing project: providing services to taxonomists for standard genome sequencing and annotation.</title>
        <authorList>
            <consortium name="The Broad Institute Genomics Platform"/>
            <consortium name="The Broad Institute Genome Sequencing Center for Infectious Disease"/>
            <person name="Wu L."/>
            <person name="Ma J."/>
        </authorList>
    </citation>
    <scope>NUCLEOTIDE SEQUENCE [LARGE SCALE GENOMIC DNA]</scope>
    <source>
        <strain evidence="3">JCM 18015</strain>
    </source>
</reference>
<feature type="region of interest" description="Disordered" evidence="1">
    <location>
        <begin position="1"/>
        <end position="83"/>
    </location>
</feature>
<dbReference type="EMBL" id="BAABHW010000001">
    <property type="protein sequence ID" value="GAA5064852.1"/>
    <property type="molecule type" value="Genomic_DNA"/>
</dbReference>